<evidence type="ECO:0000313" key="2">
    <source>
        <dbReference type="Proteomes" id="UP000054477"/>
    </source>
</evidence>
<dbReference type="Gene3D" id="3.30.420.10">
    <property type="entry name" value="Ribonuclease H-like superfamily/Ribonuclease H"/>
    <property type="match status" value="1"/>
</dbReference>
<reference evidence="1 2" key="1">
    <citation type="submission" date="2014-04" db="EMBL/GenBank/DDBJ databases">
        <authorList>
            <consortium name="DOE Joint Genome Institute"/>
            <person name="Kuo A."/>
            <person name="Kohler A."/>
            <person name="Nagy L.G."/>
            <person name="Floudas D."/>
            <person name="Copeland A."/>
            <person name="Barry K.W."/>
            <person name="Cichocki N."/>
            <person name="Veneault-Fourrey C."/>
            <person name="LaButti K."/>
            <person name="Lindquist E.A."/>
            <person name="Lipzen A."/>
            <person name="Lundell T."/>
            <person name="Morin E."/>
            <person name="Murat C."/>
            <person name="Sun H."/>
            <person name="Tunlid A."/>
            <person name="Henrissat B."/>
            <person name="Grigoriev I.V."/>
            <person name="Hibbett D.S."/>
            <person name="Martin F."/>
            <person name="Nordberg H.P."/>
            <person name="Cantor M.N."/>
            <person name="Hua S.X."/>
        </authorList>
    </citation>
    <scope>NUCLEOTIDE SEQUENCE [LARGE SCALE GENOMIC DNA]</scope>
    <source>
        <strain evidence="1 2">LaAM-08-1</strain>
    </source>
</reference>
<name>A0A0C9WN52_9AGAR</name>
<evidence type="ECO:0008006" key="3">
    <source>
        <dbReference type="Google" id="ProtNLM"/>
    </source>
</evidence>
<dbReference type="GO" id="GO:0003676">
    <property type="term" value="F:nucleic acid binding"/>
    <property type="evidence" value="ECO:0007669"/>
    <property type="project" value="InterPro"/>
</dbReference>
<dbReference type="PANTHER" id="PTHR35871">
    <property type="entry name" value="EXPRESSED PROTEIN"/>
    <property type="match status" value="1"/>
</dbReference>
<dbReference type="HOGENOM" id="CLU_005726_8_1_1"/>
<gene>
    <name evidence="1" type="ORF">K443DRAFT_103362</name>
</gene>
<protein>
    <recommendedName>
        <fullName evidence="3">Tc1-like transposase DDE domain-containing protein</fullName>
    </recommendedName>
</protein>
<keyword evidence="2" id="KW-1185">Reference proteome</keyword>
<dbReference type="PANTHER" id="PTHR35871:SF1">
    <property type="entry name" value="CXC1-LIKE CYSTEINE CLUSTER ASSOCIATED WITH KDZ TRANSPOSASES DOMAIN-CONTAINING PROTEIN"/>
    <property type="match status" value="1"/>
</dbReference>
<organism evidence="1 2">
    <name type="scientific">Laccaria amethystina LaAM-08-1</name>
    <dbReference type="NCBI Taxonomy" id="1095629"/>
    <lineage>
        <taxon>Eukaryota</taxon>
        <taxon>Fungi</taxon>
        <taxon>Dikarya</taxon>
        <taxon>Basidiomycota</taxon>
        <taxon>Agaricomycotina</taxon>
        <taxon>Agaricomycetes</taxon>
        <taxon>Agaricomycetidae</taxon>
        <taxon>Agaricales</taxon>
        <taxon>Agaricineae</taxon>
        <taxon>Hydnangiaceae</taxon>
        <taxon>Laccaria</taxon>
    </lineage>
</organism>
<dbReference type="Proteomes" id="UP000054477">
    <property type="component" value="Unassembled WGS sequence"/>
</dbReference>
<evidence type="ECO:0000313" key="1">
    <source>
        <dbReference type="EMBL" id="KIJ98799.1"/>
    </source>
</evidence>
<sequence>MACLLSKQDDFVNQVSMLETLIKEAGHECIFLPKFHCELNPIEMYWGWVKYRYRQVPKKTFDNAKQAAFDALNACPVDLIQRFMNRSWRFMSASRIKLTGKAVAWAIHKQKSHRSVSQTAMMHLDAIVNP</sequence>
<dbReference type="AlphaFoldDB" id="A0A0C9WN52"/>
<accession>A0A0C9WN52</accession>
<proteinExistence type="predicted"/>
<dbReference type="OrthoDB" id="2449121at2759"/>
<dbReference type="STRING" id="1095629.A0A0C9WN52"/>
<dbReference type="InterPro" id="IPR036397">
    <property type="entry name" value="RNaseH_sf"/>
</dbReference>
<dbReference type="EMBL" id="KN838661">
    <property type="protein sequence ID" value="KIJ98799.1"/>
    <property type="molecule type" value="Genomic_DNA"/>
</dbReference>
<reference evidence="2" key="2">
    <citation type="submission" date="2015-01" db="EMBL/GenBank/DDBJ databases">
        <title>Evolutionary Origins and Diversification of the Mycorrhizal Mutualists.</title>
        <authorList>
            <consortium name="DOE Joint Genome Institute"/>
            <consortium name="Mycorrhizal Genomics Consortium"/>
            <person name="Kohler A."/>
            <person name="Kuo A."/>
            <person name="Nagy L.G."/>
            <person name="Floudas D."/>
            <person name="Copeland A."/>
            <person name="Barry K.W."/>
            <person name="Cichocki N."/>
            <person name="Veneault-Fourrey C."/>
            <person name="LaButti K."/>
            <person name="Lindquist E.A."/>
            <person name="Lipzen A."/>
            <person name="Lundell T."/>
            <person name="Morin E."/>
            <person name="Murat C."/>
            <person name="Riley R."/>
            <person name="Ohm R."/>
            <person name="Sun H."/>
            <person name="Tunlid A."/>
            <person name="Henrissat B."/>
            <person name="Grigoriev I.V."/>
            <person name="Hibbett D.S."/>
            <person name="Martin F."/>
        </authorList>
    </citation>
    <scope>NUCLEOTIDE SEQUENCE [LARGE SCALE GENOMIC DNA]</scope>
    <source>
        <strain evidence="2">LaAM-08-1</strain>
    </source>
</reference>